<sequence>MFLRLISESRSSFCSPEYNMNKLLVSFMPRKSSVLPSKSEV</sequence>
<dbReference type="EMBL" id="GBRH01279335">
    <property type="protein sequence ID" value="JAD18560.1"/>
    <property type="molecule type" value="Transcribed_RNA"/>
</dbReference>
<reference evidence="1" key="1">
    <citation type="submission" date="2014-09" db="EMBL/GenBank/DDBJ databases">
        <authorList>
            <person name="Magalhaes I.L.F."/>
            <person name="Oliveira U."/>
            <person name="Santos F.R."/>
            <person name="Vidigal T.H.D.A."/>
            <person name="Brescovit A.D."/>
            <person name="Santos A.J."/>
        </authorList>
    </citation>
    <scope>NUCLEOTIDE SEQUENCE</scope>
    <source>
        <tissue evidence="1">Shoot tissue taken approximately 20 cm above the soil surface</tissue>
    </source>
</reference>
<accession>A0A0A8Y0P4</accession>
<evidence type="ECO:0000313" key="1">
    <source>
        <dbReference type="EMBL" id="JAD18560.1"/>
    </source>
</evidence>
<organism evidence="1">
    <name type="scientific">Arundo donax</name>
    <name type="common">Giant reed</name>
    <name type="synonym">Donax arundinaceus</name>
    <dbReference type="NCBI Taxonomy" id="35708"/>
    <lineage>
        <taxon>Eukaryota</taxon>
        <taxon>Viridiplantae</taxon>
        <taxon>Streptophyta</taxon>
        <taxon>Embryophyta</taxon>
        <taxon>Tracheophyta</taxon>
        <taxon>Spermatophyta</taxon>
        <taxon>Magnoliopsida</taxon>
        <taxon>Liliopsida</taxon>
        <taxon>Poales</taxon>
        <taxon>Poaceae</taxon>
        <taxon>PACMAD clade</taxon>
        <taxon>Arundinoideae</taxon>
        <taxon>Arundineae</taxon>
        <taxon>Arundo</taxon>
    </lineage>
</organism>
<proteinExistence type="predicted"/>
<reference evidence="1" key="2">
    <citation type="journal article" date="2015" name="Data Brief">
        <title>Shoot transcriptome of the giant reed, Arundo donax.</title>
        <authorList>
            <person name="Barrero R.A."/>
            <person name="Guerrero F.D."/>
            <person name="Moolhuijzen P."/>
            <person name="Goolsby J.A."/>
            <person name="Tidwell J."/>
            <person name="Bellgard S.E."/>
            <person name="Bellgard M.I."/>
        </authorList>
    </citation>
    <scope>NUCLEOTIDE SEQUENCE</scope>
    <source>
        <tissue evidence="1">Shoot tissue taken approximately 20 cm above the soil surface</tissue>
    </source>
</reference>
<name>A0A0A8Y0P4_ARUDO</name>
<dbReference type="AlphaFoldDB" id="A0A0A8Y0P4"/>
<protein>
    <submittedName>
        <fullName evidence="1">Uncharacterized protein</fullName>
    </submittedName>
</protein>